<reference evidence="1 2" key="2">
    <citation type="journal article" date="2010" name="Stand. Genomic Sci.">
        <title>Complete genome sequence of Syntrophothermus lipocalidus type strain (TGB-C1).</title>
        <authorList>
            <person name="Djao O.D."/>
            <person name="Zhang X."/>
            <person name="Lucas S."/>
            <person name="Lapidus A."/>
            <person name="Del Rio T.G."/>
            <person name="Nolan M."/>
            <person name="Tice H."/>
            <person name="Cheng J.F."/>
            <person name="Han C."/>
            <person name="Tapia R."/>
            <person name="Goodwin L."/>
            <person name="Pitluck S."/>
            <person name="Liolios K."/>
            <person name="Ivanova N."/>
            <person name="Mavromatis K."/>
            <person name="Mikhailova N."/>
            <person name="Ovchinnikova G."/>
            <person name="Pati A."/>
            <person name="Brambilla E."/>
            <person name="Chen A."/>
            <person name="Palaniappan K."/>
            <person name="Land M."/>
            <person name="Hauser L."/>
            <person name="Chang Y.J."/>
            <person name="Jeffries C.D."/>
            <person name="Rohde M."/>
            <person name="Sikorski J."/>
            <person name="Spring S."/>
            <person name="Goker M."/>
            <person name="Detter J.C."/>
            <person name="Woyke T."/>
            <person name="Bristow J."/>
            <person name="Eisen J.A."/>
            <person name="Markowitz V."/>
            <person name="Hugenholtz P."/>
            <person name="Kyrpides N.C."/>
            <person name="Klenk H.P."/>
        </authorList>
    </citation>
    <scope>NUCLEOTIDE SEQUENCE [LARGE SCALE GENOMIC DNA]</scope>
    <source>
        <strain evidence="2">DSM 12680 / TGB-C1</strain>
    </source>
</reference>
<dbReference type="eggNOG" id="COG5321">
    <property type="taxonomic scope" value="Bacteria"/>
</dbReference>
<dbReference type="HOGENOM" id="CLU_1085558_0_0_9"/>
<reference evidence="2" key="1">
    <citation type="journal article" date="2010" name="Stand. Genomic Sci.">
        <title>Complete genome sequence of Syntrophothermus lipocalidus type strain (TGB-C1T).</title>
        <authorList>
            <consortium name="US DOE Joint Genome Institute (JGI-PGF)"/>
            <person name="Djao O."/>
            <person name="Zhang X."/>
            <person name="Lucas S."/>
            <person name="Lapidus A."/>
            <person name="Glavina Del Rio T."/>
            <person name="Nolan M."/>
            <person name="Tice H."/>
            <person name="Cheng J."/>
            <person name="Han C."/>
            <person name="Tapia R."/>
            <person name="Goodwin L."/>
            <person name="Pitluck S."/>
            <person name="Liolios K."/>
            <person name="Ivanova N."/>
            <person name="Mavromatis K."/>
            <person name="Mikhailova N."/>
            <person name="Ovchinnikova G."/>
            <person name="Pati A."/>
            <person name="Brambilla E."/>
            <person name="Chen A."/>
            <person name="Palaniappan K."/>
            <person name="Land M."/>
            <person name="Hauser L."/>
            <person name="Chang Y."/>
            <person name="Jeffries C."/>
            <person name="Rohde M."/>
            <person name="Sikorski J."/>
            <person name="Spring S."/>
            <person name="Goker M."/>
            <person name="Detter J."/>
            <person name="Woyke T."/>
            <person name="Bristow J."/>
            <person name="Eisen J."/>
            <person name="Markowitz V."/>
            <person name="Hugenholtz P."/>
            <person name="Kyrpides N."/>
            <person name="Klenk H."/>
        </authorList>
    </citation>
    <scope>NUCLEOTIDE SEQUENCE [LARGE SCALE GENOMIC DNA]</scope>
    <source>
        <strain evidence="2">DSM 12680 / TGB-C1</strain>
    </source>
</reference>
<dbReference type="Proteomes" id="UP000000378">
    <property type="component" value="Chromosome"/>
</dbReference>
<dbReference type="Pfam" id="PF06319">
    <property type="entry name" value="MmcB-like"/>
    <property type="match status" value="1"/>
</dbReference>
<name>D7CPE3_SYNLT</name>
<proteinExistence type="predicted"/>
<protein>
    <submittedName>
        <fullName evidence="1">Uncharacterized protein</fullName>
    </submittedName>
</protein>
<organism evidence="1 2">
    <name type="scientific">Syntrophothermus lipocalidus (strain DSM 12680 / TGB-C1)</name>
    <dbReference type="NCBI Taxonomy" id="643648"/>
    <lineage>
        <taxon>Bacteria</taxon>
        <taxon>Bacillati</taxon>
        <taxon>Bacillota</taxon>
        <taxon>Clostridia</taxon>
        <taxon>Eubacteriales</taxon>
        <taxon>Syntrophomonadaceae</taxon>
        <taxon>Syntrophothermus</taxon>
    </lineage>
</organism>
<accession>D7CPE3</accession>
<dbReference type="STRING" id="643648.Slip_1823"/>
<sequence>MSHWKHDKLCEDLAISLGGTPYLNVPLGSRFMRAYENQIKLYRAIAQAEDYQTARKNLHQVQMADVMRVLPSYTRFCVFIYEVKVSRNDFLSDIRSGKWRGYLDHCHRFMFAMPTEIATKDDIPTEAGLIVRGPKGWKIEKSAPFREIDIPKQTLMSMLFMKQRNSLRQRNLSRALYEGKHSRWSDEAKHLGKKIAKALARFDEYEFLISETKQAIAEGLGIAPDGWEIYELRELVRQIKVRAELLQITSEWGIRP</sequence>
<dbReference type="KEGG" id="slp:Slip_1823"/>
<keyword evidence="2" id="KW-1185">Reference proteome</keyword>
<dbReference type="EMBL" id="CP002048">
    <property type="protein sequence ID" value="ADI02578.1"/>
    <property type="molecule type" value="Genomic_DNA"/>
</dbReference>
<gene>
    <name evidence="1" type="ordered locus">Slip_1823</name>
</gene>
<dbReference type="AlphaFoldDB" id="D7CPE3"/>
<dbReference type="InterPro" id="IPR009394">
    <property type="entry name" value="MmcB-like"/>
</dbReference>
<evidence type="ECO:0000313" key="2">
    <source>
        <dbReference type="Proteomes" id="UP000000378"/>
    </source>
</evidence>
<evidence type="ECO:0000313" key="1">
    <source>
        <dbReference type="EMBL" id="ADI02578.1"/>
    </source>
</evidence>